<sequence length="60" mass="6590">MPIAAGFQCAGCGEWNETVVDESAGRRQEYVEDCQVCCKPNILGIRWDGEGFAIHAELES</sequence>
<proteinExistence type="predicted"/>
<organism evidence="1 2">
    <name type="scientific">Acidipila rosea</name>
    <dbReference type="NCBI Taxonomy" id="768535"/>
    <lineage>
        <taxon>Bacteria</taxon>
        <taxon>Pseudomonadati</taxon>
        <taxon>Acidobacteriota</taxon>
        <taxon>Terriglobia</taxon>
        <taxon>Terriglobales</taxon>
        <taxon>Acidobacteriaceae</taxon>
        <taxon>Acidipila</taxon>
    </lineage>
</organism>
<accession>A0A4R1L1A2</accession>
<keyword evidence="2" id="KW-1185">Reference proteome</keyword>
<dbReference type="Proteomes" id="UP000295210">
    <property type="component" value="Unassembled WGS sequence"/>
</dbReference>
<evidence type="ECO:0008006" key="3">
    <source>
        <dbReference type="Google" id="ProtNLM"/>
    </source>
</evidence>
<dbReference type="AlphaFoldDB" id="A0A4R1L1A2"/>
<comment type="caution">
    <text evidence="1">The sequence shown here is derived from an EMBL/GenBank/DDBJ whole genome shotgun (WGS) entry which is preliminary data.</text>
</comment>
<reference evidence="1 2" key="1">
    <citation type="submission" date="2019-03" db="EMBL/GenBank/DDBJ databases">
        <title>Genomic Encyclopedia of Type Strains, Phase IV (KMG-IV): sequencing the most valuable type-strain genomes for metagenomic binning, comparative biology and taxonomic classification.</title>
        <authorList>
            <person name="Goeker M."/>
        </authorList>
    </citation>
    <scope>NUCLEOTIDE SEQUENCE [LARGE SCALE GENOMIC DNA]</scope>
    <source>
        <strain evidence="1 2">DSM 103428</strain>
    </source>
</reference>
<dbReference type="OrthoDB" id="9814566at2"/>
<evidence type="ECO:0000313" key="2">
    <source>
        <dbReference type="Proteomes" id="UP000295210"/>
    </source>
</evidence>
<dbReference type="InterPro" id="IPR017143">
    <property type="entry name" value="UCP037225"/>
</dbReference>
<name>A0A4R1L1A2_9BACT</name>
<dbReference type="PIRSF" id="PIRSF037225">
    <property type="entry name" value="UCP037225"/>
    <property type="match status" value="1"/>
</dbReference>
<dbReference type="RefSeq" id="WP_131998425.1">
    <property type="nucleotide sequence ID" value="NZ_SMGK01000005.1"/>
</dbReference>
<gene>
    <name evidence="1" type="ORF">C7378_2996</name>
</gene>
<dbReference type="Pfam" id="PF14255">
    <property type="entry name" value="Zn_ribbon_21"/>
    <property type="match status" value="1"/>
</dbReference>
<dbReference type="EMBL" id="SMGK01000005">
    <property type="protein sequence ID" value="TCK71706.1"/>
    <property type="molecule type" value="Genomic_DNA"/>
</dbReference>
<protein>
    <recommendedName>
        <fullName evidence="3">CPXCG motif-containing cysteine-rich protein</fullName>
    </recommendedName>
</protein>
<evidence type="ECO:0000313" key="1">
    <source>
        <dbReference type="EMBL" id="TCK71706.1"/>
    </source>
</evidence>
<dbReference type="InterPro" id="IPR025990">
    <property type="entry name" value="zinc_ribbon_bacterial"/>
</dbReference>